<reference evidence="2 3" key="1">
    <citation type="submission" date="2019-12" db="EMBL/GenBank/DDBJ databases">
        <authorList>
            <person name="Alioto T."/>
            <person name="Alioto T."/>
            <person name="Gomez Garrido J."/>
        </authorList>
    </citation>
    <scope>NUCLEOTIDE SEQUENCE [LARGE SCALE GENOMIC DNA]</scope>
</reference>
<comment type="caution">
    <text evidence="2">The sequence shown here is derived from an EMBL/GenBank/DDBJ whole genome shotgun (WGS) entry which is preliminary data.</text>
</comment>
<proteinExistence type="predicted"/>
<dbReference type="AlphaFoldDB" id="A0A8S0PNU0"/>
<keyword evidence="1" id="KW-1133">Transmembrane helix</keyword>
<dbReference type="SUPFAM" id="SSF64484">
    <property type="entry name" value="beta and beta-prime subunits of DNA dependent RNA-polymerase"/>
    <property type="match status" value="1"/>
</dbReference>
<organism evidence="2 3">
    <name type="scientific">Olea europaea subsp. europaea</name>
    <dbReference type="NCBI Taxonomy" id="158383"/>
    <lineage>
        <taxon>Eukaryota</taxon>
        <taxon>Viridiplantae</taxon>
        <taxon>Streptophyta</taxon>
        <taxon>Embryophyta</taxon>
        <taxon>Tracheophyta</taxon>
        <taxon>Spermatophyta</taxon>
        <taxon>Magnoliopsida</taxon>
        <taxon>eudicotyledons</taxon>
        <taxon>Gunneridae</taxon>
        <taxon>Pentapetalae</taxon>
        <taxon>asterids</taxon>
        <taxon>lamiids</taxon>
        <taxon>Lamiales</taxon>
        <taxon>Oleaceae</taxon>
        <taxon>Oleeae</taxon>
        <taxon>Olea</taxon>
    </lineage>
</organism>
<dbReference type="GO" id="GO:0016592">
    <property type="term" value="C:mediator complex"/>
    <property type="evidence" value="ECO:0007669"/>
    <property type="project" value="InterPro"/>
</dbReference>
<dbReference type="PANTHER" id="PTHR35130:SF1">
    <property type="entry name" value="MEDIATOR OF RNA POLYMERASE II TRANSCRIPTION SUBUNIT 16"/>
    <property type="match status" value="1"/>
</dbReference>
<sequence length="106" mass="11953">MQRQAVPLSRPEKCIVGTGLERQAALDSGALAIAKREGKIIYTDTEKILFSAFIFGLWYVIIDVFVDSPRDSLQFIEWSPTSSPRVLLIVNFHGRITIWTQPSQVC</sequence>
<evidence type="ECO:0000256" key="1">
    <source>
        <dbReference type="SAM" id="Phobius"/>
    </source>
</evidence>
<dbReference type="Proteomes" id="UP000594638">
    <property type="component" value="Unassembled WGS sequence"/>
</dbReference>
<keyword evidence="3" id="KW-1185">Reference proteome</keyword>
<name>A0A8S0PNU0_OLEEU</name>
<evidence type="ECO:0000313" key="3">
    <source>
        <dbReference type="Proteomes" id="UP000594638"/>
    </source>
</evidence>
<feature type="transmembrane region" description="Helical" evidence="1">
    <location>
        <begin position="48"/>
        <end position="66"/>
    </location>
</feature>
<dbReference type="InterPro" id="IPR038836">
    <property type="entry name" value="MED16"/>
</dbReference>
<evidence type="ECO:0000313" key="2">
    <source>
        <dbReference type="EMBL" id="CAA2955140.1"/>
    </source>
</evidence>
<dbReference type="Gramene" id="OE9A082034T1">
    <property type="protein sequence ID" value="OE9A082034C1"/>
    <property type="gene ID" value="OE9A082034"/>
</dbReference>
<gene>
    <name evidence="2" type="ORF">OLEA9_A082034</name>
</gene>
<dbReference type="GO" id="GO:0006355">
    <property type="term" value="P:regulation of DNA-templated transcription"/>
    <property type="evidence" value="ECO:0007669"/>
    <property type="project" value="InterPro"/>
</dbReference>
<keyword evidence="1" id="KW-0472">Membrane</keyword>
<dbReference type="EMBL" id="CACTIH010000139">
    <property type="protein sequence ID" value="CAA2955140.1"/>
    <property type="molecule type" value="Genomic_DNA"/>
</dbReference>
<dbReference type="OrthoDB" id="2020837at2759"/>
<keyword evidence="1" id="KW-0812">Transmembrane</keyword>
<dbReference type="PANTHER" id="PTHR35130">
    <property type="entry name" value="MEDIATOR OF RNA POLYMERASE II TRANSCRIPTION SUBUNIT 16"/>
    <property type="match status" value="1"/>
</dbReference>
<protein>
    <submittedName>
        <fullName evidence="2">RNA polymerase beta subunit (Chloroplast)</fullName>
    </submittedName>
</protein>
<accession>A0A8S0PNU0</accession>